<dbReference type="OrthoDB" id="4171120at2759"/>
<dbReference type="AlphaFoldDB" id="A0A2B7XA41"/>
<dbReference type="STRING" id="1447883.A0A2B7XA41"/>
<evidence type="ECO:0000313" key="3">
    <source>
        <dbReference type="Proteomes" id="UP000224634"/>
    </source>
</evidence>
<keyword evidence="1" id="KW-0732">Signal</keyword>
<sequence length="350" mass="37434">MQPTLRLSLSALLLLSPLSFSTANELLSCVEVDCPTQGGSADCRVANQTFTAVGLTSISISKEIFEDQNDDVELTWTVGLDHHDNVDPDDRYLRYIERVYYLGTPPTVDLTAENLEYGGCALYMTKEGNKNIFHSNNVSPDSSPAFCHQNLGDDCISALDSKISSLAGEHRTSASEADICSSIASSLQENLPSSCTALLTSNSNNSLLVRGVPLTGSQAPSPLSEAQNSSSNCYPTLPKSNNLTRVFAYNISASQFINETAPAIQGETPIWSLFWSKSQSEDDNDDAQIEDPTVQMVCLRTIDRTTASEETRADGGGAAAASFLYGSSGALSVWGTVVSVGTAMFSFGML</sequence>
<reference evidence="2 3" key="1">
    <citation type="submission" date="2017-10" db="EMBL/GenBank/DDBJ databases">
        <title>Comparative genomics in systemic dimorphic fungi from Ajellomycetaceae.</title>
        <authorList>
            <person name="Munoz J.F."/>
            <person name="Mcewen J.G."/>
            <person name="Clay O.K."/>
            <person name="Cuomo C.A."/>
        </authorList>
    </citation>
    <scope>NUCLEOTIDE SEQUENCE [LARGE SCALE GENOMIC DNA]</scope>
    <source>
        <strain evidence="2 3">UAMH7299</strain>
    </source>
</reference>
<feature type="signal peptide" evidence="1">
    <location>
        <begin position="1"/>
        <end position="23"/>
    </location>
</feature>
<evidence type="ECO:0000256" key="1">
    <source>
        <dbReference type="SAM" id="SignalP"/>
    </source>
</evidence>
<organism evidence="2 3">
    <name type="scientific">Polytolypa hystricis (strain UAMH7299)</name>
    <dbReference type="NCBI Taxonomy" id="1447883"/>
    <lineage>
        <taxon>Eukaryota</taxon>
        <taxon>Fungi</taxon>
        <taxon>Dikarya</taxon>
        <taxon>Ascomycota</taxon>
        <taxon>Pezizomycotina</taxon>
        <taxon>Eurotiomycetes</taxon>
        <taxon>Eurotiomycetidae</taxon>
        <taxon>Onygenales</taxon>
        <taxon>Onygenales incertae sedis</taxon>
        <taxon>Polytolypa</taxon>
    </lineage>
</organism>
<dbReference type="Proteomes" id="UP000224634">
    <property type="component" value="Unassembled WGS sequence"/>
</dbReference>
<feature type="chain" id="PRO_5012360668" evidence="1">
    <location>
        <begin position="24"/>
        <end position="350"/>
    </location>
</feature>
<dbReference type="EMBL" id="PDNA01000159">
    <property type="protein sequence ID" value="PGH08514.1"/>
    <property type="molecule type" value="Genomic_DNA"/>
</dbReference>
<keyword evidence="3" id="KW-1185">Reference proteome</keyword>
<name>A0A2B7XA41_POLH7</name>
<evidence type="ECO:0000313" key="2">
    <source>
        <dbReference type="EMBL" id="PGH08514.1"/>
    </source>
</evidence>
<protein>
    <submittedName>
        <fullName evidence="2">Uncharacterized protein</fullName>
    </submittedName>
</protein>
<accession>A0A2B7XA41</accession>
<proteinExistence type="predicted"/>
<gene>
    <name evidence="2" type="ORF">AJ80_07834</name>
</gene>
<comment type="caution">
    <text evidence="2">The sequence shown here is derived from an EMBL/GenBank/DDBJ whole genome shotgun (WGS) entry which is preliminary data.</text>
</comment>